<evidence type="ECO:0000313" key="2">
    <source>
        <dbReference type="Proteomes" id="UP000827872"/>
    </source>
</evidence>
<accession>A0ACB8FBK7</accession>
<evidence type="ECO:0000313" key="1">
    <source>
        <dbReference type="EMBL" id="KAH8002845.1"/>
    </source>
</evidence>
<organism evidence="1 2">
    <name type="scientific">Sphaerodactylus townsendi</name>
    <dbReference type="NCBI Taxonomy" id="933632"/>
    <lineage>
        <taxon>Eukaryota</taxon>
        <taxon>Metazoa</taxon>
        <taxon>Chordata</taxon>
        <taxon>Craniata</taxon>
        <taxon>Vertebrata</taxon>
        <taxon>Euteleostomi</taxon>
        <taxon>Lepidosauria</taxon>
        <taxon>Squamata</taxon>
        <taxon>Bifurcata</taxon>
        <taxon>Gekkota</taxon>
        <taxon>Sphaerodactylidae</taxon>
        <taxon>Sphaerodactylus</taxon>
    </lineage>
</organism>
<sequence length="121" mass="14147">MTWERRNLRIPLTHPEMWKKKSRLAVRFSESKVEIKPRILKILDGSGSRSGSEPTTLPRMFIFNRRLISLGKWTLRCKGLNSNGFFVIAKKSNNNGQRWLTGRENSWTWNLISDKTQNPFG</sequence>
<dbReference type="Proteomes" id="UP000827872">
    <property type="component" value="Linkage Group LG09"/>
</dbReference>
<protein>
    <submittedName>
        <fullName evidence="1">Uncharacterized protein</fullName>
    </submittedName>
</protein>
<reference evidence="1" key="1">
    <citation type="submission" date="2021-08" db="EMBL/GenBank/DDBJ databases">
        <title>The first chromosome-level gecko genome reveals the dynamic sex chromosomes of Neotropical dwarf geckos (Sphaerodactylidae: Sphaerodactylus).</title>
        <authorList>
            <person name="Pinto B.J."/>
            <person name="Keating S.E."/>
            <person name="Gamble T."/>
        </authorList>
    </citation>
    <scope>NUCLEOTIDE SEQUENCE</scope>
    <source>
        <strain evidence="1">TG3544</strain>
    </source>
</reference>
<gene>
    <name evidence="1" type="ORF">K3G42_001568</name>
</gene>
<name>A0ACB8FBK7_9SAUR</name>
<proteinExistence type="predicted"/>
<keyword evidence="2" id="KW-1185">Reference proteome</keyword>
<dbReference type="EMBL" id="CM037622">
    <property type="protein sequence ID" value="KAH8002845.1"/>
    <property type="molecule type" value="Genomic_DNA"/>
</dbReference>
<comment type="caution">
    <text evidence="1">The sequence shown here is derived from an EMBL/GenBank/DDBJ whole genome shotgun (WGS) entry which is preliminary data.</text>
</comment>